<dbReference type="HAMAP" id="MF_00238">
    <property type="entry name" value="Cytidyl_kinase_type1"/>
    <property type="match status" value="1"/>
</dbReference>
<dbReference type="SUPFAM" id="SSF52540">
    <property type="entry name" value="P-loop containing nucleoside triphosphate hydrolases"/>
    <property type="match status" value="1"/>
</dbReference>
<keyword evidence="2 8" id="KW-0808">Transferase</keyword>
<evidence type="ECO:0000256" key="6">
    <source>
        <dbReference type="ARBA" id="ARBA00047615"/>
    </source>
</evidence>
<gene>
    <name evidence="8" type="primary">cmk</name>
    <name evidence="10" type="ORF">COS99_02710</name>
</gene>
<comment type="catalytic activity">
    <reaction evidence="6 8">
        <text>dCMP + ATP = dCDP + ADP</text>
        <dbReference type="Rhea" id="RHEA:25094"/>
        <dbReference type="ChEBI" id="CHEBI:30616"/>
        <dbReference type="ChEBI" id="CHEBI:57566"/>
        <dbReference type="ChEBI" id="CHEBI:58593"/>
        <dbReference type="ChEBI" id="CHEBI:456216"/>
        <dbReference type="EC" id="2.7.4.25"/>
    </reaction>
</comment>
<dbReference type="Pfam" id="PF02224">
    <property type="entry name" value="Cytidylate_kin"/>
    <property type="match status" value="1"/>
</dbReference>
<dbReference type="InterPro" id="IPR003136">
    <property type="entry name" value="Cytidylate_kin"/>
</dbReference>
<dbReference type="CDD" id="cd02020">
    <property type="entry name" value="CMPK"/>
    <property type="match status" value="1"/>
</dbReference>
<dbReference type="InterPro" id="IPR011994">
    <property type="entry name" value="Cytidylate_kinase_dom"/>
</dbReference>
<organism evidence="10 11">
    <name type="scientific">Candidatus Aquitaenariimonas noxiae</name>
    <dbReference type="NCBI Taxonomy" id="1974741"/>
    <lineage>
        <taxon>Bacteria</taxon>
        <taxon>Pseudomonadati</taxon>
        <taxon>Candidatus Omnitrophota</taxon>
        <taxon>Candidatus Aquitaenariimonas</taxon>
    </lineage>
</organism>
<dbReference type="EMBL" id="PEWV01000025">
    <property type="protein sequence ID" value="PIU41997.1"/>
    <property type="molecule type" value="Genomic_DNA"/>
</dbReference>
<evidence type="ECO:0000256" key="1">
    <source>
        <dbReference type="ARBA" id="ARBA00009427"/>
    </source>
</evidence>
<comment type="similarity">
    <text evidence="1 8">Belongs to the cytidylate kinase family. Type 1 subfamily.</text>
</comment>
<dbReference type="GO" id="GO:0036430">
    <property type="term" value="F:CMP kinase activity"/>
    <property type="evidence" value="ECO:0007669"/>
    <property type="project" value="RHEA"/>
</dbReference>
<keyword evidence="3 8" id="KW-0547">Nucleotide-binding</keyword>
<proteinExistence type="inferred from homology"/>
<dbReference type="InterPro" id="IPR027417">
    <property type="entry name" value="P-loop_NTPase"/>
</dbReference>
<dbReference type="EC" id="2.7.4.25" evidence="8"/>
<evidence type="ECO:0000256" key="2">
    <source>
        <dbReference type="ARBA" id="ARBA00022679"/>
    </source>
</evidence>
<protein>
    <recommendedName>
        <fullName evidence="8">Cytidylate kinase</fullName>
        <shortName evidence="8">CK</shortName>
        <ecNumber evidence="8">2.7.4.25</ecNumber>
    </recommendedName>
    <alternativeName>
        <fullName evidence="8">Cytidine monophosphate kinase</fullName>
        <shortName evidence="8">CMP kinase</shortName>
    </alternativeName>
</protein>
<feature type="domain" description="Cytidylate kinase" evidence="9">
    <location>
        <begin position="7"/>
        <end position="219"/>
    </location>
</feature>
<keyword evidence="5 8" id="KW-0067">ATP-binding</keyword>
<dbReference type="GO" id="GO:0015949">
    <property type="term" value="P:nucleobase-containing small molecule interconversion"/>
    <property type="evidence" value="ECO:0007669"/>
    <property type="project" value="TreeGrafter"/>
</dbReference>
<evidence type="ECO:0000256" key="4">
    <source>
        <dbReference type="ARBA" id="ARBA00022777"/>
    </source>
</evidence>
<keyword evidence="8" id="KW-0963">Cytoplasm</keyword>
<evidence type="ECO:0000256" key="7">
    <source>
        <dbReference type="ARBA" id="ARBA00048478"/>
    </source>
</evidence>
<dbReference type="Proteomes" id="UP000230052">
    <property type="component" value="Unassembled WGS sequence"/>
</dbReference>
<evidence type="ECO:0000313" key="10">
    <source>
        <dbReference type="EMBL" id="PIU41997.1"/>
    </source>
</evidence>
<dbReference type="PANTHER" id="PTHR21299:SF2">
    <property type="entry name" value="CYTIDYLATE KINASE"/>
    <property type="match status" value="1"/>
</dbReference>
<evidence type="ECO:0000313" key="11">
    <source>
        <dbReference type="Proteomes" id="UP000230052"/>
    </source>
</evidence>
<sequence length="220" mass="24603">MKEKIVIAIDGPAGSGKSTVSKIIAKRLDLLYLDTGAMYRALTLKTMRLGIDLEDADRITKIARETNIKLTMDKGGEVSVFLDEENVSKEIRTPAVTKNVKYVACIPGVRRRMAEMQRGIAKKQNSVLEGRDIGTVVLPQAPFKFYLDAKEDVRSTRRFKELKGMGMDVKLDEIKNDIQSRDASDMNRELAPLKKAPDAIYIDTTNLSIEEVVEKIISLV</sequence>
<dbReference type="AlphaFoldDB" id="A0A2J0L634"/>
<evidence type="ECO:0000256" key="8">
    <source>
        <dbReference type="HAMAP-Rule" id="MF_00238"/>
    </source>
</evidence>
<dbReference type="GO" id="GO:0036431">
    <property type="term" value="F:dCMP kinase activity"/>
    <property type="evidence" value="ECO:0007669"/>
    <property type="project" value="InterPro"/>
</dbReference>
<evidence type="ECO:0000259" key="9">
    <source>
        <dbReference type="Pfam" id="PF02224"/>
    </source>
</evidence>
<dbReference type="NCBIfam" id="TIGR00017">
    <property type="entry name" value="cmk"/>
    <property type="match status" value="1"/>
</dbReference>
<keyword evidence="4 8" id="KW-0418">Kinase</keyword>
<dbReference type="GO" id="GO:0005829">
    <property type="term" value="C:cytosol"/>
    <property type="evidence" value="ECO:0007669"/>
    <property type="project" value="TreeGrafter"/>
</dbReference>
<comment type="subcellular location">
    <subcellularLocation>
        <location evidence="8">Cytoplasm</location>
    </subcellularLocation>
</comment>
<evidence type="ECO:0000256" key="3">
    <source>
        <dbReference type="ARBA" id="ARBA00022741"/>
    </source>
</evidence>
<dbReference type="GO" id="GO:0005524">
    <property type="term" value="F:ATP binding"/>
    <property type="evidence" value="ECO:0007669"/>
    <property type="project" value="UniProtKB-UniRule"/>
</dbReference>
<dbReference type="GO" id="GO:0006220">
    <property type="term" value="P:pyrimidine nucleotide metabolic process"/>
    <property type="evidence" value="ECO:0007669"/>
    <property type="project" value="UniProtKB-UniRule"/>
</dbReference>
<name>A0A2J0L634_9BACT</name>
<evidence type="ECO:0000256" key="5">
    <source>
        <dbReference type="ARBA" id="ARBA00022840"/>
    </source>
</evidence>
<comment type="catalytic activity">
    <reaction evidence="7 8">
        <text>CMP + ATP = CDP + ADP</text>
        <dbReference type="Rhea" id="RHEA:11600"/>
        <dbReference type="ChEBI" id="CHEBI:30616"/>
        <dbReference type="ChEBI" id="CHEBI:58069"/>
        <dbReference type="ChEBI" id="CHEBI:60377"/>
        <dbReference type="ChEBI" id="CHEBI:456216"/>
        <dbReference type="EC" id="2.7.4.25"/>
    </reaction>
</comment>
<reference evidence="10 11" key="1">
    <citation type="submission" date="2017-09" db="EMBL/GenBank/DDBJ databases">
        <title>Depth-based differentiation of microbial function through sediment-hosted aquifers and enrichment of novel symbionts in the deep terrestrial subsurface.</title>
        <authorList>
            <person name="Probst A.J."/>
            <person name="Ladd B."/>
            <person name="Jarett J.K."/>
            <person name="Geller-Mcgrath D.E."/>
            <person name="Sieber C.M."/>
            <person name="Emerson J.B."/>
            <person name="Anantharaman K."/>
            <person name="Thomas B.C."/>
            <person name="Malmstrom R."/>
            <person name="Stieglmeier M."/>
            <person name="Klingl A."/>
            <person name="Woyke T."/>
            <person name="Ryan C.M."/>
            <person name="Banfield J.F."/>
        </authorList>
    </citation>
    <scope>NUCLEOTIDE SEQUENCE [LARGE SCALE GENOMIC DNA]</scope>
    <source>
        <strain evidence="10">CG07_land_8_20_14_0_80_42_15</strain>
    </source>
</reference>
<comment type="caution">
    <text evidence="10">The sequence shown here is derived from an EMBL/GenBank/DDBJ whole genome shotgun (WGS) entry which is preliminary data.</text>
</comment>
<accession>A0A2J0L634</accession>
<feature type="binding site" evidence="8">
    <location>
        <begin position="11"/>
        <end position="19"/>
    </location>
    <ligand>
        <name>ATP</name>
        <dbReference type="ChEBI" id="CHEBI:30616"/>
    </ligand>
</feature>
<dbReference type="PANTHER" id="PTHR21299">
    <property type="entry name" value="CYTIDYLATE KINASE/PANTOATE-BETA-ALANINE LIGASE"/>
    <property type="match status" value="1"/>
</dbReference>
<dbReference type="Gene3D" id="3.40.50.300">
    <property type="entry name" value="P-loop containing nucleotide triphosphate hydrolases"/>
    <property type="match status" value="1"/>
</dbReference>